<dbReference type="AlphaFoldDB" id="A0AA90NL23"/>
<protein>
    <submittedName>
        <fullName evidence="1">Uncharacterized protein</fullName>
    </submittedName>
</protein>
<evidence type="ECO:0000313" key="2">
    <source>
        <dbReference type="Proteomes" id="UP001178148"/>
    </source>
</evidence>
<reference evidence="1 2" key="1">
    <citation type="journal article" date="2023" name="bioRxiv">
        <title>An intranuclear bacterial parasite of deep-sea mussels expresses apoptosis inhibitors acquired from its host.</title>
        <authorList>
            <person name="Gonzalez Porras M.A."/>
            <person name="Assie A."/>
            <person name="Tietjen M."/>
            <person name="Violette M."/>
            <person name="Kleiner M."/>
            <person name="Gruber-Vodicka H."/>
            <person name="Dubilier N."/>
            <person name="Leisch N."/>
        </authorList>
    </citation>
    <scope>NUCLEOTIDE SEQUENCE [LARGE SCALE GENOMIC DNA]</scope>
    <source>
        <strain evidence="1">IAP13</strain>
    </source>
</reference>
<sequence>MCFIILACRVRMLVVDLDWIKSIYAEVSGERRRWQGIEVSVPVLSSTAGDESGNSRRLG</sequence>
<accession>A0AA90NL23</accession>
<organism evidence="1 2">
    <name type="scientific">Candidatus Endonucleibacter bathymodioli</name>
    <dbReference type="NCBI Taxonomy" id="539814"/>
    <lineage>
        <taxon>Bacteria</taxon>
        <taxon>Pseudomonadati</taxon>
        <taxon>Pseudomonadota</taxon>
        <taxon>Gammaproteobacteria</taxon>
        <taxon>Oceanospirillales</taxon>
        <taxon>Endozoicomonadaceae</taxon>
        <taxon>Candidatus Endonucleibacter</taxon>
    </lineage>
</organism>
<proteinExistence type="predicted"/>
<dbReference type="Proteomes" id="UP001178148">
    <property type="component" value="Unassembled WGS sequence"/>
</dbReference>
<name>A0AA90NL23_9GAMM</name>
<gene>
    <name evidence="1" type="ORF">QS748_05505</name>
</gene>
<comment type="caution">
    <text evidence="1">The sequence shown here is derived from an EMBL/GenBank/DDBJ whole genome shotgun (WGS) entry which is preliminary data.</text>
</comment>
<dbReference type="EMBL" id="JASXSV010000006">
    <property type="protein sequence ID" value="MDP0588668.1"/>
    <property type="molecule type" value="Genomic_DNA"/>
</dbReference>
<keyword evidence="2" id="KW-1185">Reference proteome</keyword>
<evidence type="ECO:0000313" key="1">
    <source>
        <dbReference type="EMBL" id="MDP0588668.1"/>
    </source>
</evidence>